<organism evidence="1 2">
    <name type="scientific">Plakobranchus ocellatus</name>
    <dbReference type="NCBI Taxonomy" id="259542"/>
    <lineage>
        <taxon>Eukaryota</taxon>
        <taxon>Metazoa</taxon>
        <taxon>Spiralia</taxon>
        <taxon>Lophotrochozoa</taxon>
        <taxon>Mollusca</taxon>
        <taxon>Gastropoda</taxon>
        <taxon>Heterobranchia</taxon>
        <taxon>Euthyneura</taxon>
        <taxon>Panpulmonata</taxon>
        <taxon>Sacoglossa</taxon>
        <taxon>Placobranchoidea</taxon>
        <taxon>Plakobranchidae</taxon>
        <taxon>Plakobranchus</taxon>
    </lineage>
</organism>
<gene>
    <name evidence="1" type="ORF">PoB_000309000</name>
</gene>
<name>A0AAV3Y1M3_9GAST</name>
<comment type="caution">
    <text evidence="1">The sequence shown here is derived from an EMBL/GenBank/DDBJ whole genome shotgun (WGS) entry which is preliminary data.</text>
</comment>
<accession>A0AAV3Y1M3</accession>
<proteinExistence type="predicted"/>
<keyword evidence="2" id="KW-1185">Reference proteome</keyword>
<reference evidence="1 2" key="1">
    <citation type="journal article" date="2021" name="Elife">
        <title>Chloroplast acquisition without the gene transfer in kleptoplastic sea slugs, Plakobranchus ocellatus.</title>
        <authorList>
            <person name="Maeda T."/>
            <person name="Takahashi S."/>
            <person name="Yoshida T."/>
            <person name="Shimamura S."/>
            <person name="Takaki Y."/>
            <person name="Nagai Y."/>
            <person name="Toyoda A."/>
            <person name="Suzuki Y."/>
            <person name="Arimoto A."/>
            <person name="Ishii H."/>
            <person name="Satoh N."/>
            <person name="Nishiyama T."/>
            <person name="Hasebe M."/>
            <person name="Maruyama T."/>
            <person name="Minagawa J."/>
            <person name="Obokata J."/>
            <person name="Shigenobu S."/>
        </authorList>
    </citation>
    <scope>NUCLEOTIDE SEQUENCE [LARGE SCALE GENOMIC DNA]</scope>
</reference>
<evidence type="ECO:0000313" key="1">
    <source>
        <dbReference type="EMBL" id="GFN76584.1"/>
    </source>
</evidence>
<sequence>MAENGLEDWEESAIVLDRQIWGNQPQDTSLERNQVELILIGSFRWSRQLNRCSNQDNSEFVKNMSSAVTAGAGLVSFCGVRGGSDSSDRCCWSLAMTLSCLSGGQQAGRGSGMLTPIRSDLFDN</sequence>
<dbReference type="AlphaFoldDB" id="A0AAV3Y1M3"/>
<dbReference type="EMBL" id="BLXT01000403">
    <property type="protein sequence ID" value="GFN76584.1"/>
    <property type="molecule type" value="Genomic_DNA"/>
</dbReference>
<evidence type="ECO:0000313" key="2">
    <source>
        <dbReference type="Proteomes" id="UP000735302"/>
    </source>
</evidence>
<dbReference type="Proteomes" id="UP000735302">
    <property type="component" value="Unassembled WGS sequence"/>
</dbReference>
<protein>
    <submittedName>
        <fullName evidence="1">Uncharacterized protein</fullName>
    </submittedName>
</protein>